<dbReference type="GO" id="GO:0008270">
    <property type="term" value="F:zinc ion binding"/>
    <property type="evidence" value="ECO:0007669"/>
    <property type="project" value="UniProtKB-KW"/>
</dbReference>
<dbReference type="InterPro" id="IPR050863">
    <property type="entry name" value="CenT-Element_Derived"/>
</dbReference>
<evidence type="ECO:0000259" key="8">
    <source>
        <dbReference type="PROSITE" id="PS51253"/>
    </source>
</evidence>
<gene>
    <name evidence="9" type="ORF">ACAOBT_LOCUS27987</name>
</gene>
<name>A0A9P0Q3C6_ACAOB</name>
<dbReference type="SMART" id="SM00249">
    <property type="entry name" value="PHD"/>
    <property type="match status" value="1"/>
</dbReference>
<evidence type="ECO:0000256" key="6">
    <source>
        <dbReference type="ARBA" id="ARBA00023242"/>
    </source>
</evidence>
<protein>
    <recommendedName>
        <fullName evidence="8">HTH CENPB-type domain-containing protein</fullName>
    </recommendedName>
</protein>
<dbReference type="SUPFAM" id="SSF46689">
    <property type="entry name" value="Homeodomain-like"/>
    <property type="match status" value="1"/>
</dbReference>
<keyword evidence="4" id="KW-0862">Zinc</keyword>
<accession>A0A9P0Q3C6</accession>
<sequence length="592" mass="67395">MSKVNNKKKTKREYCGWTSEDMDHAINAYKQNQCGFNECCRRYNIPKPTFRRHLRSLNKKANENVKSLGRHTTFSPETEMELVKHILKLEERFFGVTIRDVRRLAFQIAVRNDIPHRFNINKEMAGKGWYYSFMNRHHELSLRQPEKISMARATGFNQKNVHEFFDILERCVDENCFTAQTTYNVDESGFSTVQKRIQKIIARRGKHQVGCIASGERGVNTTVVVCASAAGQTVPPMIIFKRKRMAPELTIGAISGTIVTISDTGYINSELFVKWLKHFIEYVKPSTEKKVLLLLDGHTTHSKNLEALILAKMHGIVLLQLPGHTTNRLQPLDVSFFKPMESYFSQGIETFLRSNPGNTVTQYNMTGLLSDAYAKTASISNIMGGFKRTGIWPVDRTVFSDADFIAASALLENDSETAREDLGAINPRETTIEPEDEATERPVKSNSTELNNNCNSTDLNTSIEEMYPLPENKGNAKKRKLSQPAVILSSTPYKDELESKRNQRQNSIKKVKKNLGHSSTSLFEARDDQSSTSKSDVVNAQIEYDTTEWYCHICEENIIEDMVKCMKCEKWAHTSCAGTKKQIKKYVCENCK</sequence>
<dbReference type="Gene3D" id="3.30.40.10">
    <property type="entry name" value="Zinc/RING finger domain, C3HC4 (zinc finger)"/>
    <property type="match status" value="1"/>
</dbReference>
<keyword evidence="10" id="KW-1185">Reference proteome</keyword>
<evidence type="ECO:0000256" key="1">
    <source>
        <dbReference type="ARBA" id="ARBA00004123"/>
    </source>
</evidence>
<keyword evidence="2" id="KW-0479">Metal-binding</keyword>
<evidence type="ECO:0000256" key="4">
    <source>
        <dbReference type="ARBA" id="ARBA00022833"/>
    </source>
</evidence>
<dbReference type="Proteomes" id="UP001152888">
    <property type="component" value="Unassembled WGS sequence"/>
</dbReference>
<dbReference type="InterPro" id="IPR011011">
    <property type="entry name" value="Znf_FYVE_PHD"/>
</dbReference>
<dbReference type="GO" id="GO:0003677">
    <property type="term" value="F:DNA binding"/>
    <property type="evidence" value="ECO:0007669"/>
    <property type="project" value="UniProtKB-KW"/>
</dbReference>
<feature type="region of interest" description="Disordered" evidence="7">
    <location>
        <begin position="426"/>
        <end position="459"/>
    </location>
</feature>
<dbReference type="InterPro" id="IPR013083">
    <property type="entry name" value="Znf_RING/FYVE/PHD"/>
</dbReference>
<evidence type="ECO:0000256" key="3">
    <source>
        <dbReference type="ARBA" id="ARBA00022771"/>
    </source>
</evidence>
<evidence type="ECO:0000256" key="2">
    <source>
        <dbReference type="ARBA" id="ARBA00022723"/>
    </source>
</evidence>
<dbReference type="EMBL" id="CAKOFQ010007588">
    <property type="protein sequence ID" value="CAH2004415.1"/>
    <property type="molecule type" value="Genomic_DNA"/>
</dbReference>
<evidence type="ECO:0000256" key="5">
    <source>
        <dbReference type="ARBA" id="ARBA00023125"/>
    </source>
</evidence>
<dbReference type="PROSITE" id="PS51253">
    <property type="entry name" value="HTH_CENPB"/>
    <property type="match status" value="1"/>
</dbReference>
<feature type="region of interest" description="Disordered" evidence="7">
    <location>
        <begin position="492"/>
        <end position="513"/>
    </location>
</feature>
<comment type="subcellular location">
    <subcellularLocation>
        <location evidence="1">Nucleus</location>
    </subcellularLocation>
</comment>
<reference evidence="9" key="1">
    <citation type="submission" date="2022-03" db="EMBL/GenBank/DDBJ databases">
        <authorList>
            <person name="Sayadi A."/>
        </authorList>
    </citation>
    <scope>NUCLEOTIDE SEQUENCE</scope>
</reference>
<dbReference type="SUPFAM" id="SSF57903">
    <property type="entry name" value="FYVE/PHD zinc finger"/>
    <property type="match status" value="1"/>
</dbReference>
<organism evidence="9 10">
    <name type="scientific">Acanthoscelides obtectus</name>
    <name type="common">Bean weevil</name>
    <name type="synonym">Bruchus obtectus</name>
    <dbReference type="NCBI Taxonomy" id="200917"/>
    <lineage>
        <taxon>Eukaryota</taxon>
        <taxon>Metazoa</taxon>
        <taxon>Ecdysozoa</taxon>
        <taxon>Arthropoda</taxon>
        <taxon>Hexapoda</taxon>
        <taxon>Insecta</taxon>
        <taxon>Pterygota</taxon>
        <taxon>Neoptera</taxon>
        <taxon>Endopterygota</taxon>
        <taxon>Coleoptera</taxon>
        <taxon>Polyphaga</taxon>
        <taxon>Cucujiformia</taxon>
        <taxon>Chrysomeloidea</taxon>
        <taxon>Chrysomelidae</taxon>
        <taxon>Bruchinae</taxon>
        <taxon>Bruchini</taxon>
        <taxon>Acanthoscelides</taxon>
    </lineage>
</organism>
<dbReference type="InterPro" id="IPR001965">
    <property type="entry name" value="Znf_PHD"/>
</dbReference>
<dbReference type="PANTHER" id="PTHR19303">
    <property type="entry name" value="TRANSPOSON"/>
    <property type="match status" value="1"/>
</dbReference>
<dbReference type="OrthoDB" id="6754464at2759"/>
<dbReference type="InterPro" id="IPR007889">
    <property type="entry name" value="HTH_Psq"/>
</dbReference>
<comment type="caution">
    <text evidence="9">The sequence shown here is derived from an EMBL/GenBank/DDBJ whole genome shotgun (WGS) entry which is preliminary data.</text>
</comment>
<proteinExistence type="predicted"/>
<evidence type="ECO:0000313" key="10">
    <source>
        <dbReference type="Proteomes" id="UP001152888"/>
    </source>
</evidence>
<dbReference type="PANTHER" id="PTHR19303:SF71">
    <property type="entry name" value="ZINC FINGER PHD-TYPE DOMAIN-CONTAINING PROTEIN"/>
    <property type="match status" value="1"/>
</dbReference>
<keyword evidence="3" id="KW-0863">Zinc-finger</keyword>
<dbReference type="InterPro" id="IPR004875">
    <property type="entry name" value="DDE_SF_endonuclease_dom"/>
</dbReference>
<dbReference type="Pfam" id="PF05225">
    <property type="entry name" value="HTH_psq"/>
    <property type="match status" value="1"/>
</dbReference>
<dbReference type="Pfam" id="PF03184">
    <property type="entry name" value="DDE_1"/>
    <property type="match status" value="1"/>
</dbReference>
<dbReference type="Gene3D" id="1.10.10.60">
    <property type="entry name" value="Homeodomain-like"/>
    <property type="match status" value="1"/>
</dbReference>
<keyword evidence="5" id="KW-0238">DNA-binding</keyword>
<keyword evidence="6" id="KW-0539">Nucleus</keyword>
<evidence type="ECO:0000313" key="9">
    <source>
        <dbReference type="EMBL" id="CAH2004415.1"/>
    </source>
</evidence>
<evidence type="ECO:0000256" key="7">
    <source>
        <dbReference type="SAM" id="MobiDB-lite"/>
    </source>
</evidence>
<feature type="domain" description="HTH CENPB-type" evidence="8">
    <location>
        <begin position="66"/>
        <end position="143"/>
    </location>
</feature>
<dbReference type="GO" id="GO:0005634">
    <property type="term" value="C:nucleus"/>
    <property type="evidence" value="ECO:0007669"/>
    <property type="project" value="UniProtKB-SubCell"/>
</dbReference>
<feature type="compositionally biased region" description="Polar residues" evidence="7">
    <location>
        <begin position="444"/>
        <end position="459"/>
    </location>
</feature>
<dbReference type="AlphaFoldDB" id="A0A9P0Q3C6"/>
<dbReference type="InterPro" id="IPR009057">
    <property type="entry name" value="Homeodomain-like_sf"/>
</dbReference>
<dbReference type="InterPro" id="IPR006600">
    <property type="entry name" value="HTH_CenpB_DNA-bd_dom"/>
</dbReference>